<gene>
    <name evidence="1" type="ORF">DF3PB_30008</name>
</gene>
<protein>
    <submittedName>
        <fullName evidence="1">Shikimate 5-dehydrogenase</fullName>
    </submittedName>
</protein>
<organism evidence="1">
    <name type="scientific">metagenome</name>
    <dbReference type="NCBI Taxonomy" id="256318"/>
    <lineage>
        <taxon>unclassified sequences</taxon>
        <taxon>metagenomes</taxon>
    </lineage>
</organism>
<dbReference type="Gene3D" id="3.40.50.720">
    <property type="entry name" value="NAD(P)-binding Rossmann-like Domain"/>
    <property type="match status" value="1"/>
</dbReference>
<accession>A0A380TDK9</accession>
<name>A0A380TDK9_9ZZZZ</name>
<reference evidence="1" key="1">
    <citation type="submission" date="2018-07" db="EMBL/GenBank/DDBJ databases">
        <authorList>
            <person name="Quirk P.G."/>
            <person name="Krulwich T.A."/>
        </authorList>
    </citation>
    <scope>NUCLEOTIDE SEQUENCE</scope>
</reference>
<proteinExistence type="predicted"/>
<dbReference type="InterPro" id="IPR036291">
    <property type="entry name" value="NAD(P)-bd_dom_sf"/>
</dbReference>
<dbReference type="AlphaFoldDB" id="A0A380TDK9"/>
<dbReference type="SUPFAM" id="SSF51735">
    <property type="entry name" value="NAD(P)-binding Rossmann-fold domains"/>
    <property type="match status" value="1"/>
</dbReference>
<evidence type="ECO:0000313" key="1">
    <source>
        <dbReference type="EMBL" id="SUS06555.1"/>
    </source>
</evidence>
<dbReference type="EMBL" id="UIDG01000223">
    <property type="protein sequence ID" value="SUS06555.1"/>
    <property type="molecule type" value="Genomic_DNA"/>
</dbReference>
<sequence length="314" mass="34862">MIHYPPATQPTMYFIGVTTAKSSINKVFPLWARQLGLRDCVLRGIDFKLHDEPARYRAAVDFIKHDPLSRGALVTTHKMDLCAACHDQFDELEPLSAAMGEVSSIYKRGPRLHGRAADPWTVGYSLEAFLPAHHWRTGAEAFILGAGGSAIALAWHLTKPEHGTNRPARVHVANRSTPRLDHLRELHAGWKTGVPLDCHHVSTPELADRVVAQLPPGSLVVNATGLGKDAPGSPLTNAVVFPERGLVWEFNYRGDLLFLQQARAQEKARRLHVEDGWVYFIHGWTRVMSDVFDVEIPTRGPAFDELGRLAASTR</sequence>